<comment type="subcellular location">
    <subcellularLocation>
        <location evidence="1">Membrane</location>
        <topology evidence="1">Multi-pass membrane protein</topology>
    </subcellularLocation>
</comment>
<evidence type="ECO:0000256" key="1">
    <source>
        <dbReference type="ARBA" id="ARBA00004141"/>
    </source>
</evidence>
<feature type="transmembrane region" description="Helical" evidence="5">
    <location>
        <begin position="286"/>
        <end position="304"/>
    </location>
</feature>
<protein>
    <submittedName>
        <fullName evidence="7">O-antigen ligase family protein</fullName>
    </submittedName>
</protein>
<reference evidence="7 8" key="1">
    <citation type="journal article" date="2021" name="Microorganisms">
        <title>Bacterial Dimethylsulfoniopropionate Biosynthesis in the East China Sea.</title>
        <authorList>
            <person name="Liu J."/>
            <person name="Zhang Y."/>
            <person name="Liu J."/>
            <person name="Zhong H."/>
            <person name="Williams B.T."/>
            <person name="Zheng Y."/>
            <person name="Curson A.R.J."/>
            <person name="Sun C."/>
            <person name="Sun H."/>
            <person name="Song D."/>
            <person name="Wagner Mackenzie B."/>
            <person name="Bermejo Martinez A."/>
            <person name="Todd J.D."/>
            <person name="Zhang X.H."/>
        </authorList>
    </citation>
    <scope>NUCLEOTIDE SEQUENCE [LARGE SCALE GENOMIC DNA]</scope>
    <source>
        <strain evidence="7 8">ESS08</strain>
    </source>
</reference>
<feature type="transmembrane region" description="Helical" evidence="5">
    <location>
        <begin position="214"/>
        <end position="231"/>
    </location>
</feature>
<dbReference type="EMBL" id="QTKX01000003">
    <property type="protein sequence ID" value="MBS8266571.1"/>
    <property type="molecule type" value="Genomic_DNA"/>
</dbReference>
<feature type="transmembrane region" description="Helical" evidence="5">
    <location>
        <begin position="427"/>
        <end position="443"/>
    </location>
</feature>
<evidence type="ECO:0000256" key="4">
    <source>
        <dbReference type="ARBA" id="ARBA00023136"/>
    </source>
</evidence>
<keyword evidence="8" id="KW-1185">Reference proteome</keyword>
<evidence type="ECO:0000256" key="5">
    <source>
        <dbReference type="SAM" id="Phobius"/>
    </source>
</evidence>
<feature type="transmembrane region" description="Helical" evidence="5">
    <location>
        <begin position="144"/>
        <end position="165"/>
    </location>
</feature>
<proteinExistence type="predicted"/>
<evidence type="ECO:0000313" key="7">
    <source>
        <dbReference type="EMBL" id="MBS8266571.1"/>
    </source>
</evidence>
<keyword evidence="2 5" id="KW-0812">Transmembrane</keyword>
<evidence type="ECO:0000256" key="3">
    <source>
        <dbReference type="ARBA" id="ARBA00022989"/>
    </source>
</evidence>
<dbReference type="InterPro" id="IPR051533">
    <property type="entry name" value="WaaL-like"/>
</dbReference>
<dbReference type="PANTHER" id="PTHR37422">
    <property type="entry name" value="TEICHURONIC ACID BIOSYNTHESIS PROTEIN TUAE"/>
    <property type="match status" value="1"/>
</dbReference>
<feature type="transmembrane region" description="Helical" evidence="5">
    <location>
        <begin position="243"/>
        <end position="274"/>
    </location>
</feature>
<gene>
    <name evidence="7" type="ORF">DYI25_19290</name>
</gene>
<dbReference type="InterPro" id="IPR007016">
    <property type="entry name" value="O-antigen_ligase-rel_domated"/>
</dbReference>
<feature type="transmembrane region" description="Helical" evidence="5">
    <location>
        <begin position="171"/>
        <end position="194"/>
    </location>
</feature>
<dbReference type="PANTHER" id="PTHR37422:SF13">
    <property type="entry name" value="LIPOPOLYSACCHARIDE BIOSYNTHESIS PROTEIN PA4999-RELATED"/>
    <property type="match status" value="1"/>
</dbReference>
<sequence length="462" mass="52630">MIIVQITELKVMDQVKNYFLKTLLIGLLSLLLGCMAIYLSSPVNYTENNVLLVIVLSFIGIAVLAILLLLKWEYLLFIFALSIGFQVYDPSPFELMFFILVLLSLVRQIPLNKNMFINILFFMLIVFLVFGTFAVIMSMNIYKAAVWHLITVYLAICALFLASIIKNDKQLFFFLKGYVFGAVANSFLGLITYLAGKSQGRGNRLEGFFQDPNIFSPYIIIAILLVIEDLFSPKLFKSKTFKFLSILLMISAVVLAMSRAGWINLAIALLLYFAIKVMKRQLKLGFVLKTILIPISLLLSIYFLSPVLSDKVVGQLKERTTLQSYDNERFGAQFFTLDIVKNNAFGIGPGEITTIYYMDPHNTYLRVFAEYGWVSGILLLLLFLVITGVLLKKSVFHHKSEFNIYLVLLCALAGTLVNIIVVDALHWRHFWVLFALCYYVIIFKKDHAADIKEKSYEKINGK</sequence>
<dbReference type="Proteomes" id="UP000761411">
    <property type="component" value="Unassembled WGS sequence"/>
</dbReference>
<feature type="transmembrane region" description="Helical" evidence="5">
    <location>
        <begin position="371"/>
        <end position="391"/>
    </location>
</feature>
<organism evidence="7 8">
    <name type="scientific">Mesobacillus boroniphilus</name>
    <dbReference type="NCBI Taxonomy" id="308892"/>
    <lineage>
        <taxon>Bacteria</taxon>
        <taxon>Bacillati</taxon>
        <taxon>Bacillota</taxon>
        <taxon>Bacilli</taxon>
        <taxon>Bacillales</taxon>
        <taxon>Bacillaceae</taxon>
        <taxon>Mesobacillus</taxon>
    </lineage>
</organism>
<dbReference type="AlphaFoldDB" id="A0A944GZK2"/>
<keyword evidence="7" id="KW-0436">Ligase</keyword>
<feature type="transmembrane region" description="Helical" evidence="5">
    <location>
        <begin position="18"/>
        <end position="38"/>
    </location>
</feature>
<dbReference type="GO" id="GO:0016020">
    <property type="term" value="C:membrane"/>
    <property type="evidence" value="ECO:0007669"/>
    <property type="project" value="UniProtKB-SubCell"/>
</dbReference>
<dbReference type="Pfam" id="PF04932">
    <property type="entry name" value="Wzy_C"/>
    <property type="match status" value="1"/>
</dbReference>
<keyword evidence="3 5" id="KW-1133">Transmembrane helix</keyword>
<feature type="transmembrane region" description="Helical" evidence="5">
    <location>
        <begin position="403"/>
        <end position="421"/>
    </location>
</feature>
<evidence type="ECO:0000256" key="2">
    <source>
        <dbReference type="ARBA" id="ARBA00022692"/>
    </source>
</evidence>
<keyword evidence="4 5" id="KW-0472">Membrane</keyword>
<evidence type="ECO:0000313" key="8">
    <source>
        <dbReference type="Proteomes" id="UP000761411"/>
    </source>
</evidence>
<dbReference type="GO" id="GO:0016874">
    <property type="term" value="F:ligase activity"/>
    <property type="evidence" value="ECO:0007669"/>
    <property type="project" value="UniProtKB-KW"/>
</dbReference>
<name>A0A944GZK2_9BACI</name>
<evidence type="ECO:0000259" key="6">
    <source>
        <dbReference type="Pfam" id="PF04932"/>
    </source>
</evidence>
<feature type="transmembrane region" description="Helical" evidence="5">
    <location>
        <begin position="115"/>
        <end position="137"/>
    </location>
</feature>
<comment type="caution">
    <text evidence="7">The sequence shown here is derived from an EMBL/GenBank/DDBJ whole genome shotgun (WGS) entry which is preliminary data.</text>
</comment>
<accession>A0A944GZK2</accession>
<feature type="domain" description="O-antigen ligase-related" evidence="6">
    <location>
        <begin position="245"/>
        <end position="379"/>
    </location>
</feature>
<feature type="transmembrane region" description="Helical" evidence="5">
    <location>
        <begin position="50"/>
        <end position="70"/>
    </location>
</feature>